<evidence type="ECO:0000313" key="2">
    <source>
        <dbReference type="Proteomes" id="UP000198372"/>
    </source>
</evidence>
<dbReference type="OrthoDB" id="10266568at2759"/>
<dbReference type="STRING" id="269621.A0A238FIL0"/>
<organism evidence="1 2">
    <name type="scientific">Microbotryum intermedium</name>
    <dbReference type="NCBI Taxonomy" id="269621"/>
    <lineage>
        <taxon>Eukaryota</taxon>
        <taxon>Fungi</taxon>
        <taxon>Dikarya</taxon>
        <taxon>Basidiomycota</taxon>
        <taxon>Pucciniomycotina</taxon>
        <taxon>Microbotryomycetes</taxon>
        <taxon>Microbotryales</taxon>
        <taxon>Microbotryaceae</taxon>
        <taxon>Microbotryum</taxon>
    </lineage>
</organism>
<keyword evidence="2" id="KW-1185">Reference proteome</keyword>
<dbReference type="GO" id="GO:0007034">
    <property type="term" value="P:vacuolar transport"/>
    <property type="evidence" value="ECO:0007669"/>
    <property type="project" value="InterPro"/>
</dbReference>
<gene>
    <name evidence="1" type="ORF">BQ2448_4166</name>
</gene>
<dbReference type="AlphaFoldDB" id="A0A238FIL0"/>
<dbReference type="Proteomes" id="UP000198372">
    <property type="component" value="Unassembled WGS sequence"/>
</dbReference>
<dbReference type="InterPro" id="IPR005024">
    <property type="entry name" value="Snf7_fam"/>
</dbReference>
<proteinExistence type="predicted"/>
<name>A0A238FIL0_9BASI</name>
<protein>
    <submittedName>
        <fullName evidence="1">BQ2448_4166 protein</fullName>
    </submittedName>
</protein>
<dbReference type="Gene3D" id="6.10.140.1230">
    <property type="match status" value="1"/>
</dbReference>
<dbReference type="Pfam" id="PF03357">
    <property type="entry name" value="Snf7"/>
    <property type="match status" value="1"/>
</dbReference>
<accession>A0A238FIL0</accession>
<dbReference type="PANTHER" id="PTHR10476">
    <property type="entry name" value="CHARGED MULTIVESICULAR BODY PROTEIN"/>
    <property type="match status" value="1"/>
</dbReference>
<dbReference type="EMBL" id="FMSP01000009">
    <property type="protein sequence ID" value="SCV72629.1"/>
    <property type="molecule type" value="Genomic_DNA"/>
</dbReference>
<sequence>MSSGLEKSLFQLKFTTKQLQKQSRKAAKDETAEKAKLKKALQQGNTEGARIYASNAIRKKNEALNLLRLSSRIDAVSSRVETAVTMRQVTGSMTAVVKNMDRAMQDMNLERISMVMDKFESQFEDLDVQTGYLEGTLSSDTAISAPTDQVDLLMAQVADEAGLEVQHELGQSELGAKVPELSTPVATEQQEDALAARLRALRPAAAATSM</sequence>
<evidence type="ECO:0000313" key="1">
    <source>
        <dbReference type="EMBL" id="SCV72629.1"/>
    </source>
</evidence>
<reference evidence="2" key="1">
    <citation type="submission" date="2016-09" db="EMBL/GenBank/DDBJ databases">
        <authorList>
            <person name="Jeantristanb JTB J.-T."/>
            <person name="Ricardo R."/>
        </authorList>
    </citation>
    <scope>NUCLEOTIDE SEQUENCE [LARGE SCALE GENOMIC DNA]</scope>
</reference>